<feature type="non-terminal residue" evidence="3">
    <location>
        <position position="458"/>
    </location>
</feature>
<dbReference type="RefSeq" id="WP_130089060.1">
    <property type="nucleotide sequence ID" value="NZ_RCXL01000026.1"/>
</dbReference>
<dbReference type="AlphaFoldDB" id="A0A4Q5GRP1"/>
<accession>A0A4Q5GRP1</accession>
<protein>
    <submittedName>
        <fullName evidence="3">Uncharacterized protein</fullName>
    </submittedName>
</protein>
<dbReference type="CDD" id="cd13120">
    <property type="entry name" value="BF2867_like_N"/>
    <property type="match status" value="1"/>
</dbReference>
<dbReference type="PROSITE" id="PS51257">
    <property type="entry name" value="PROKAR_LIPOPROTEIN"/>
    <property type="match status" value="1"/>
</dbReference>
<dbReference type="InterPro" id="IPR042278">
    <property type="entry name" value="Mfa-like_1_N"/>
</dbReference>
<organism evidence="3 4">
    <name type="scientific">Bacteroides eggerthii</name>
    <dbReference type="NCBI Taxonomy" id="28111"/>
    <lineage>
        <taxon>Bacteria</taxon>
        <taxon>Pseudomonadati</taxon>
        <taxon>Bacteroidota</taxon>
        <taxon>Bacteroidia</taxon>
        <taxon>Bacteroidales</taxon>
        <taxon>Bacteroidaceae</taxon>
        <taxon>Bacteroides</taxon>
    </lineage>
</organism>
<feature type="region of interest" description="Disordered" evidence="1">
    <location>
        <begin position="439"/>
        <end position="458"/>
    </location>
</feature>
<sequence>MRYLLIILLGIFTYSCTEEDNQDGMVIGNVSFTLSPTTRANELIEFVEGDAVGVYVLDRTNNSTLKSAGNYADNKKYVWNSDKKAFIAADNDNLIFNSPDRQLDFYVYFPYKSQVVDATSMPHVITGNSKTDDFLFAINDEHTGKKDIPLNFHHLLSKANVMYTSSENREHTAMTIHTYTDTKVDLSAGVVNTTANRRTDLPLEKVSGDTHISFIGIVPPQTWAPGEQFCMLSYTDLGTAYPFSFAEERVFVSGETNDVKFMPKELTYKFIASPASLNYAALDGTRNTFVVTSEKSEAINGVILPGTTVSQPYSLSSKPDWVVISGNEITVTENRTTSSRAGAVVFLQNESNLTTTITIGQSAGTISENYIFTFSDGSASKAWSGVSATGGTNSYTITSLKETYVNGVKDATENISYSGSSNVSWVTVSGNNLSVAENRTTSSRNGTVTFTQATSGKQ</sequence>
<dbReference type="Proteomes" id="UP000291917">
    <property type="component" value="Unassembled WGS sequence"/>
</dbReference>
<dbReference type="EMBL" id="RCXL01000026">
    <property type="protein sequence ID" value="RYT70623.1"/>
    <property type="molecule type" value="Genomic_DNA"/>
</dbReference>
<dbReference type="Proteomes" id="UP000335496">
    <property type="component" value="Unassembled WGS sequence"/>
</dbReference>
<gene>
    <name evidence="3" type="ORF">EAJ03_14865</name>
    <name evidence="2" type="ORF">F2Z23_15070</name>
</gene>
<evidence type="ECO:0000313" key="2">
    <source>
        <dbReference type="EMBL" id="KAA5271354.1"/>
    </source>
</evidence>
<dbReference type="Gene3D" id="2.60.40.10">
    <property type="entry name" value="Immunoglobulins"/>
    <property type="match status" value="2"/>
</dbReference>
<evidence type="ECO:0000313" key="5">
    <source>
        <dbReference type="Proteomes" id="UP000335496"/>
    </source>
</evidence>
<reference evidence="3 4" key="2">
    <citation type="journal article" date="2019" name="Science, e1252229">
        <title>Invertible promoters mediate bacterial phase variation, antibiotic resistance, and host adaptation in the gut.</title>
        <authorList>
            <person name="Jiang X."/>
            <person name="Hall A.B."/>
            <person name="Arthur T.D."/>
            <person name="Plichta D.R."/>
            <person name="Covington C.T."/>
            <person name="Poyet M."/>
            <person name="Crothers J."/>
            <person name="Moses P.L."/>
            <person name="Tolonen A.C."/>
            <person name="Vlamakis H."/>
            <person name="Alm E.J."/>
            <person name="Xavier R.J."/>
        </authorList>
    </citation>
    <scope>NUCLEOTIDE SEQUENCE [LARGE SCALE GENOMIC DNA]</scope>
    <source>
        <strain evidence="4">bj_0095</strain>
        <strain evidence="3">Bj_0095</strain>
    </source>
</reference>
<evidence type="ECO:0000313" key="4">
    <source>
        <dbReference type="Proteomes" id="UP000291917"/>
    </source>
</evidence>
<dbReference type="Pfam" id="PF13149">
    <property type="entry name" value="Mfa_like_1"/>
    <property type="match status" value="1"/>
</dbReference>
<dbReference type="InterPro" id="IPR013783">
    <property type="entry name" value="Ig-like_fold"/>
</dbReference>
<dbReference type="EMBL" id="VVZX01000024">
    <property type="protein sequence ID" value="KAA5271354.1"/>
    <property type="molecule type" value="Genomic_DNA"/>
</dbReference>
<comment type="caution">
    <text evidence="3">The sequence shown here is derived from an EMBL/GenBank/DDBJ whole genome shotgun (WGS) entry which is preliminary data.</text>
</comment>
<evidence type="ECO:0000313" key="3">
    <source>
        <dbReference type="EMBL" id="RYT70623.1"/>
    </source>
</evidence>
<keyword evidence="5" id="KW-1185">Reference proteome</keyword>
<dbReference type="InterPro" id="IPR025049">
    <property type="entry name" value="Mfa-like_1"/>
</dbReference>
<dbReference type="Gene3D" id="2.60.40.2620">
    <property type="entry name" value="Fimbrillin-like"/>
    <property type="match status" value="1"/>
</dbReference>
<evidence type="ECO:0000256" key="1">
    <source>
        <dbReference type="SAM" id="MobiDB-lite"/>
    </source>
</evidence>
<reference evidence="2 5" key="1">
    <citation type="journal article" date="2019" name="Nat. Med.">
        <title>A library of human gut bacterial isolates paired with longitudinal multiomics data enables mechanistic microbiome research.</title>
        <authorList>
            <person name="Poyet M."/>
            <person name="Groussin M."/>
            <person name="Gibbons S.M."/>
            <person name="Avila-Pacheco J."/>
            <person name="Jiang X."/>
            <person name="Kearney S.M."/>
            <person name="Perrotta A.R."/>
            <person name="Berdy B."/>
            <person name="Zhao S."/>
            <person name="Lieberman T.D."/>
            <person name="Swanson P.K."/>
            <person name="Smith M."/>
            <person name="Roesemann S."/>
            <person name="Alexander J.E."/>
            <person name="Rich S.A."/>
            <person name="Livny J."/>
            <person name="Vlamakis H."/>
            <person name="Clish C."/>
            <person name="Bullock K."/>
            <person name="Deik A."/>
            <person name="Scott J."/>
            <person name="Pierce K.A."/>
            <person name="Xavier R.J."/>
            <person name="Alm E.J."/>
        </authorList>
    </citation>
    <scope>NUCLEOTIDE SEQUENCE [LARGE SCALE GENOMIC DNA]</scope>
    <source>
        <strain evidence="2 5">BIOML-A1</strain>
    </source>
</reference>
<name>A0A4Q5GRP1_9BACE</name>
<proteinExistence type="predicted"/>